<proteinExistence type="predicted"/>
<gene>
    <name evidence="2" type="ORF">LSINAPIS_LOCUS15544</name>
</gene>
<evidence type="ECO:0000313" key="2">
    <source>
        <dbReference type="EMBL" id="VVD06131.1"/>
    </source>
</evidence>
<feature type="region of interest" description="Disordered" evidence="1">
    <location>
        <begin position="72"/>
        <end position="94"/>
    </location>
</feature>
<dbReference type="AlphaFoldDB" id="A0A5E4R6Y6"/>
<feature type="compositionally biased region" description="Polar residues" evidence="1">
    <location>
        <begin position="76"/>
        <end position="94"/>
    </location>
</feature>
<protein>
    <submittedName>
        <fullName evidence="2">Uncharacterized protein</fullName>
    </submittedName>
</protein>
<sequence length="94" mass="10633">MSPKSGLASSLNVDPEILTKYMDSKLADLREQWRVDLNTAISEVTRKLSDDILALESRMSLFENRLSQAEDRMASIESSPTNLSEENATLSWKR</sequence>
<dbReference type="EMBL" id="FZQP02007080">
    <property type="protein sequence ID" value="VVD06131.1"/>
    <property type="molecule type" value="Genomic_DNA"/>
</dbReference>
<accession>A0A5E4R6Y6</accession>
<evidence type="ECO:0000256" key="1">
    <source>
        <dbReference type="SAM" id="MobiDB-lite"/>
    </source>
</evidence>
<organism evidence="2 3">
    <name type="scientific">Leptidea sinapis</name>
    <dbReference type="NCBI Taxonomy" id="189913"/>
    <lineage>
        <taxon>Eukaryota</taxon>
        <taxon>Metazoa</taxon>
        <taxon>Ecdysozoa</taxon>
        <taxon>Arthropoda</taxon>
        <taxon>Hexapoda</taxon>
        <taxon>Insecta</taxon>
        <taxon>Pterygota</taxon>
        <taxon>Neoptera</taxon>
        <taxon>Endopterygota</taxon>
        <taxon>Lepidoptera</taxon>
        <taxon>Glossata</taxon>
        <taxon>Ditrysia</taxon>
        <taxon>Papilionoidea</taxon>
        <taxon>Pieridae</taxon>
        <taxon>Dismorphiinae</taxon>
        <taxon>Leptidea</taxon>
    </lineage>
</organism>
<reference evidence="2 3" key="1">
    <citation type="submission" date="2017-07" db="EMBL/GenBank/DDBJ databases">
        <authorList>
            <person name="Talla V."/>
            <person name="Backstrom N."/>
        </authorList>
    </citation>
    <scope>NUCLEOTIDE SEQUENCE [LARGE SCALE GENOMIC DNA]</scope>
</reference>
<dbReference type="Proteomes" id="UP000324832">
    <property type="component" value="Unassembled WGS sequence"/>
</dbReference>
<keyword evidence="3" id="KW-1185">Reference proteome</keyword>
<evidence type="ECO:0000313" key="3">
    <source>
        <dbReference type="Proteomes" id="UP000324832"/>
    </source>
</evidence>
<name>A0A5E4R6Y6_9NEOP</name>